<organism evidence="2 3">
    <name type="scientific">Streblomastix strix</name>
    <dbReference type="NCBI Taxonomy" id="222440"/>
    <lineage>
        <taxon>Eukaryota</taxon>
        <taxon>Metamonada</taxon>
        <taxon>Preaxostyla</taxon>
        <taxon>Oxymonadida</taxon>
        <taxon>Streblomastigidae</taxon>
        <taxon>Streblomastix</taxon>
    </lineage>
</organism>
<feature type="non-terminal residue" evidence="2">
    <location>
        <position position="1"/>
    </location>
</feature>
<evidence type="ECO:0000313" key="2">
    <source>
        <dbReference type="EMBL" id="KAA6323267.1"/>
    </source>
</evidence>
<evidence type="ECO:0000256" key="1">
    <source>
        <dbReference type="SAM" id="MobiDB-lite"/>
    </source>
</evidence>
<feature type="compositionally biased region" description="Basic residues" evidence="1">
    <location>
        <begin position="110"/>
        <end position="120"/>
    </location>
</feature>
<dbReference type="AlphaFoldDB" id="A0A5J4QMT6"/>
<feature type="region of interest" description="Disordered" evidence="1">
    <location>
        <begin position="67"/>
        <end position="227"/>
    </location>
</feature>
<comment type="caution">
    <text evidence="2">The sequence shown here is derived from an EMBL/GenBank/DDBJ whole genome shotgun (WGS) entry which is preliminary data.</text>
</comment>
<evidence type="ECO:0000313" key="3">
    <source>
        <dbReference type="Proteomes" id="UP000324800"/>
    </source>
</evidence>
<feature type="compositionally biased region" description="Basic and acidic residues" evidence="1">
    <location>
        <begin position="147"/>
        <end position="190"/>
    </location>
</feature>
<protein>
    <submittedName>
        <fullName evidence="2">Uncharacterized protein</fullName>
    </submittedName>
</protein>
<feature type="compositionally biased region" description="Polar residues" evidence="1">
    <location>
        <begin position="122"/>
        <end position="133"/>
    </location>
</feature>
<feature type="compositionally biased region" description="Polar residues" evidence="1">
    <location>
        <begin position="218"/>
        <end position="227"/>
    </location>
</feature>
<gene>
    <name evidence="2" type="ORF">EZS28_054333</name>
</gene>
<dbReference type="EMBL" id="SNRW01044691">
    <property type="protein sequence ID" value="KAA6323267.1"/>
    <property type="molecule type" value="Genomic_DNA"/>
</dbReference>
<feature type="compositionally biased region" description="Acidic residues" evidence="1">
    <location>
        <begin position="84"/>
        <end position="105"/>
    </location>
</feature>
<proteinExistence type="predicted"/>
<feature type="compositionally biased region" description="Low complexity" evidence="1">
    <location>
        <begin position="199"/>
        <end position="208"/>
    </location>
</feature>
<reference evidence="2 3" key="1">
    <citation type="submission" date="2019-03" db="EMBL/GenBank/DDBJ databases">
        <title>Single cell metagenomics reveals metabolic interactions within the superorganism composed of flagellate Streblomastix strix and complex community of Bacteroidetes bacteria on its surface.</title>
        <authorList>
            <person name="Treitli S.C."/>
            <person name="Kolisko M."/>
            <person name="Husnik F."/>
            <person name="Keeling P."/>
            <person name="Hampl V."/>
        </authorList>
    </citation>
    <scope>NUCLEOTIDE SEQUENCE [LARGE SCALE GENOMIC DNA]</scope>
    <source>
        <strain evidence="2">ST1C</strain>
    </source>
</reference>
<name>A0A5J4QMT6_9EUKA</name>
<dbReference type="Proteomes" id="UP000324800">
    <property type="component" value="Unassembled WGS sequence"/>
</dbReference>
<feature type="non-terminal residue" evidence="2">
    <location>
        <position position="227"/>
    </location>
</feature>
<accession>A0A5J4QMT6</accession>
<sequence>VQNKDKDGKDNKLKKEQIQKVLQIYQQQDDEQEKLNEEGYDFLNNDFMTASQIAENLAKLGLIQNNDSSDQQIHIKVQKKQIIDDDDENDDNFDDEDDPNDEDYDYYGRNKGKKKKKKQQKATISSTKQSVQSEFKGKKSPVIPTLKKLEQQRQNENKKEDNESERIKTEEEKQKDRDLKNKNQREKIYELLHANGNIQQQQLMTQYQPPQPQKRPQTSSGDENLFF</sequence>